<reference evidence="3" key="1">
    <citation type="submission" date="2021-01" db="EMBL/GenBank/DDBJ databases">
        <title>Genome seq and assembly of Tabrizicola sp. KVB23.</title>
        <authorList>
            <person name="Chhetri G."/>
        </authorList>
    </citation>
    <scope>NUCLEOTIDE SEQUENCE</scope>
    <source>
        <strain evidence="3">KVB23</strain>
    </source>
</reference>
<feature type="signal peptide" evidence="2">
    <location>
        <begin position="1"/>
        <end position="19"/>
    </location>
</feature>
<dbReference type="EMBL" id="JAESVP010000006">
    <property type="protein sequence ID" value="MBL4929166.1"/>
    <property type="molecule type" value="Genomic_DNA"/>
</dbReference>
<evidence type="ECO:0000256" key="1">
    <source>
        <dbReference type="SAM" id="Phobius"/>
    </source>
</evidence>
<evidence type="ECO:0000256" key="2">
    <source>
        <dbReference type="SAM" id="SignalP"/>
    </source>
</evidence>
<sequence length="189" mass="18688">MLRKLTLAAALFAPSAALAHPGHQAGSFLAGLGHPISGADHILAMVAVGLWAAQMGGRAIWAMPATFVGAMVLGGAIGAARLPFPAVESMILASILLLGAVVALAARLPLKFALAMLALFGAAHGWAHGAEGSSGGLLTYAAGFAMMTAVLHGAGLGLGLALQKLASMRLTRMLGAVTAAAGLAFVFGG</sequence>
<dbReference type="RefSeq" id="WP_202661699.1">
    <property type="nucleotide sequence ID" value="NZ_JAESVP010000006.1"/>
</dbReference>
<dbReference type="AlphaFoldDB" id="A0A8J7STG5"/>
<feature type="transmembrane region" description="Helical" evidence="1">
    <location>
        <begin position="136"/>
        <end position="158"/>
    </location>
</feature>
<dbReference type="Proteomes" id="UP000619033">
    <property type="component" value="Unassembled WGS sequence"/>
</dbReference>
<dbReference type="PIRSF" id="PIRSF016919">
    <property type="entry name" value="HupE_UreJ"/>
    <property type="match status" value="1"/>
</dbReference>
<keyword evidence="2" id="KW-0732">Signal</keyword>
<feature type="transmembrane region" description="Helical" evidence="1">
    <location>
        <begin position="112"/>
        <end position="130"/>
    </location>
</feature>
<organism evidence="3 4">
    <name type="scientific">Fuscibacter oryzae</name>
    <dbReference type="NCBI Taxonomy" id="2803939"/>
    <lineage>
        <taxon>Bacteria</taxon>
        <taxon>Pseudomonadati</taxon>
        <taxon>Pseudomonadota</taxon>
        <taxon>Alphaproteobacteria</taxon>
        <taxon>Rhodobacterales</taxon>
        <taxon>Paracoccaceae</taxon>
        <taxon>Fuscibacter</taxon>
    </lineage>
</organism>
<evidence type="ECO:0000313" key="4">
    <source>
        <dbReference type="Proteomes" id="UP000619033"/>
    </source>
</evidence>
<dbReference type="Pfam" id="PF04955">
    <property type="entry name" value="HupE_UreJ"/>
    <property type="match status" value="1"/>
</dbReference>
<dbReference type="InterPro" id="IPR007038">
    <property type="entry name" value="HupE_UreJ"/>
</dbReference>
<gene>
    <name evidence="3" type="ORF">JI744_13710</name>
</gene>
<protein>
    <submittedName>
        <fullName evidence="3">HupE/UreJ family protein</fullName>
    </submittedName>
</protein>
<name>A0A8J7STG5_9RHOB</name>
<keyword evidence="4" id="KW-1185">Reference proteome</keyword>
<proteinExistence type="predicted"/>
<feature type="chain" id="PRO_5035271701" evidence="2">
    <location>
        <begin position="20"/>
        <end position="189"/>
    </location>
</feature>
<feature type="transmembrane region" description="Helical" evidence="1">
    <location>
        <begin position="86"/>
        <end position="105"/>
    </location>
</feature>
<feature type="transmembrane region" description="Helical" evidence="1">
    <location>
        <begin position="170"/>
        <end position="188"/>
    </location>
</feature>
<keyword evidence="1" id="KW-1133">Transmembrane helix</keyword>
<feature type="transmembrane region" description="Helical" evidence="1">
    <location>
        <begin position="60"/>
        <end position="80"/>
    </location>
</feature>
<keyword evidence="1" id="KW-0812">Transmembrane</keyword>
<evidence type="ECO:0000313" key="3">
    <source>
        <dbReference type="EMBL" id="MBL4929166.1"/>
    </source>
</evidence>
<accession>A0A8J7STG5</accession>
<keyword evidence="1" id="KW-0472">Membrane</keyword>
<comment type="caution">
    <text evidence="3">The sequence shown here is derived from an EMBL/GenBank/DDBJ whole genome shotgun (WGS) entry which is preliminary data.</text>
</comment>